<accession>A0A4Y2T397</accession>
<keyword evidence="2" id="KW-1185">Reference proteome</keyword>
<protein>
    <submittedName>
        <fullName evidence="1">Uncharacterized protein</fullName>
    </submittedName>
</protein>
<comment type="caution">
    <text evidence="1">The sequence shown here is derived from an EMBL/GenBank/DDBJ whole genome shotgun (WGS) entry which is preliminary data.</text>
</comment>
<dbReference type="AlphaFoldDB" id="A0A4Y2T397"/>
<dbReference type="EMBL" id="BGPR01025025">
    <property type="protein sequence ID" value="GBN93595.1"/>
    <property type="molecule type" value="Genomic_DNA"/>
</dbReference>
<reference evidence="1 2" key="1">
    <citation type="journal article" date="2019" name="Sci. Rep.">
        <title>Orb-weaving spider Araneus ventricosus genome elucidates the spidroin gene catalogue.</title>
        <authorList>
            <person name="Kono N."/>
            <person name="Nakamura H."/>
            <person name="Ohtoshi R."/>
            <person name="Moran D.A.P."/>
            <person name="Shinohara A."/>
            <person name="Yoshida Y."/>
            <person name="Fujiwara M."/>
            <person name="Mori M."/>
            <person name="Tomita M."/>
            <person name="Arakawa K."/>
        </authorList>
    </citation>
    <scope>NUCLEOTIDE SEQUENCE [LARGE SCALE GENOMIC DNA]</scope>
</reference>
<name>A0A4Y2T397_ARAVE</name>
<proteinExistence type="predicted"/>
<organism evidence="1 2">
    <name type="scientific">Araneus ventricosus</name>
    <name type="common">Orbweaver spider</name>
    <name type="synonym">Epeira ventricosa</name>
    <dbReference type="NCBI Taxonomy" id="182803"/>
    <lineage>
        <taxon>Eukaryota</taxon>
        <taxon>Metazoa</taxon>
        <taxon>Ecdysozoa</taxon>
        <taxon>Arthropoda</taxon>
        <taxon>Chelicerata</taxon>
        <taxon>Arachnida</taxon>
        <taxon>Araneae</taxon>
        <taxon>Araneomorphae</taxon>
        <taxon>Entelegynae</taxon>
        <taxon>Araneoidea</taxon>
        <taxon>Araneidae</taxon>
        <taxon>Araneus</taxon>
    </lineage>
</organism>
<gene>
    <name evidence="1" type="ORF">AVEN_174386_1</name>
</gene>
<evidence type="ECO:0000313" key="1">
    <source>
        <dbReference type="EMBL" id="GBN93595.1"/>
    </source>
</evidence>
<evidence type="ECO:0000313" key="2">
    <source>
        <dbReference type="Proteomes" id="UP000499080"/>
    </source>
</evidence>
<dbReference type="Proteomes" id="UP000499080">
    <property type="component" value="Unassembled WGS sequence"/>
</dbReference>
<sequence length="147" mass="16948">MEPKGVISHRFREYEKWKRSTNQNRALFPISKHKQTNRLSSRPVKNIVLMKTTYFCSNGCSHAVLQHNQTYNLLDKGFVQNRLNYPLPRDFLTFRLSIKSPLALPEGVSAYLETETKTLDVKLKLPPLLFFSNLLLLTSCTCVCSVL</sequence>